<evidence type="ECO:0000256" key="1">
    <source>
        <dbReference type="SAM" id="Coils"/>
    </source>
</evidence>
<reference evidence="3" key="1">
    <citation type="submission" date="2009-06" db="EMBL/GenBank/DDBJ databases">
        <title>Complete sequence of Dickeya dadantii Ech703.</title>
        <authorList>
            <consortium name="US DOE Joint Genome Institute"/>
            <person name="Lucas S."/>
            <person name="Copeland A."/>
            <person name="Lapidus A."/>
            <person name="Glavina del Rio T."/>
            <person name="Dalin E."/>
            <person name="Tice H."/>
            <person name="Bruce D."/>
            <person name="Goodwin L."/>
            <person name="Pitluck S."/>
            <person name="Chertkov O."/>
            <person name="Brettin T."/>
            <person name="Detter J.C."/>
            <person name="Han C."/>
            <person name="Larimer F."/>
            <person name="Land M."/>
            <person name="Hauser L."/>
            <person name="Kyrpides N."/>
            <person name="Mikhailova N."/>
            <person name="Balakrishnan V."/>
            <person name="Glasner J."/>
            <person name="Perna N.T."/>
        </authorList>
    </citation>
    <scope>NUCLEOTIDE SEQUENCE [LARGE SCALE GENOMIC DNA]</scope>
    <source>
        <strain evidence="3">Ech703</strain>
    </source>
</reference>
<dbReference type="HOGENOM" id="CLU_027873_0_0_6"/>
<accession>C6C564</accession>
<proteinExistence type="predicted"/>
<dbReference type="RefSeq" id="WP_012765491.1">
    <property type="nucleotide sequence ID" value="NC_012880.1"/>
</dbReference>
<dbReference type="KEGG" id="dda:Dd703_1882"/>
<evidence type="ECO:0000313" key="3">
    <source>
        <dbReference type="EMBL" id="ACS85674.1"/>
    </source>
</evidence>
<dbReference type="AlphaFoldDB" id="C6C564"/>
<dbReference type="NCBIfam" id="NF040486">
    <property type="entry name" value="SrfA_fam"/>
    <property type="match status" value="1"/>
</dbReference>
<feature type="coiled-coil region" evidence="1">
    <location>
        <begin position="73"/>
        <end position="107"/>
    </location>
</feature>
<feature type="region of interest" description="Disordered" evidence="2">
    <location>
        <begin position="248"/>
        <end position="287"/>
    </location>
</feature>
<dbReference type="InterPro" id="IPR047774">
    <property type="entry name" value="SrfA-like"/>
</dbReference>
<name>C6C564_MUSP7</name>
<dbReference type="STRING" id="579405.Dd703_1882"/>
<sequence>MAKLFLRSGNLDDFLALGENGQPVYLSALQLRETLRLRKQQSIADCLAIPQSNEDGDRIDWYSPFNGKITSWMAASDEQREQALALLEQYQNTVADISENAQRSEKSAQKLFGVLLAKAFQFPGANHVYLVDDKPVITFWGFVNLGKKSRADALECLRPVEPEPIEPQEEPIPEPQEKIEPTLTPAELPTEEPALEPEPVFTLPDTVAEPVPAALTKRRVWTSIWWLVPCTALLATLVFQIRGCVSPSAPEHPPATATGAKPEKRVLETPTPADKSTEPLPLPTLPLEKSSLAPAPALVPAIPEKTAEEKAAEAAAHADMGPAPKGALLMPLESVKMGSIRFLDGSWQAAVNVKNPLTGRPPVLKYQIRDGKGRVRFTYGEGITCQAEVEAGLHQSGNLVINSRYRARCSNGSRYPMPEIICVRQDASDIAECKGRYDADTVLPMTIKRESK</sequence>
<keyword evidence="1" id="KW-0175">Coiled coil</keyword>
<dbReference type="eggNOG" id="ENOG502Z7ND">
    <property type="taxonomic scope" value="Bacteria"/>
</dbReference>
<organism evidence="3 4">
    <name type="scientific">Musicola paradisiaca (strain Ech703)</name>
    <name type="common">Dickeya paradisiaca</name>
    <name type="synonym">Dickeya dadantii</name>
    <dbReference type="NCBI Taxonomy" id="579405"/>
    <lineage>
        <taxon>Bacteria</taxon>
        <taxon>Pseudomonadati</taxon>
        <taxon>Pseudomonadota</taxon>
        <taxon>Gammaproteobacteria</taxon>
        <taxon>Enterobacterales</taxon>
        <taxon>Pectobacteriaceae</taxon>
        <taxon>Musicola</taxon>
    </lineage>
</organism>
<keyword evidence="4" id="KW-1185">Reference proteome</keyword>
<protein>
    <submittedName>
        <fullName evidence="3">Virulence effector protein</fullName>
    </submittedName>
</protein>
<evidence type="ECO:0000313" key="4">
    <source>
        <dbReference type="Proteomes" id="UP000002734"/>
    </source>
</evidence>
<dbReference type="Proteomes" id="UP000002734">
    <property type="component" value="Chromosome"/>
</dbReference>
<gene>
    <name evidence="3" type="ordered locus">Dd703_1882</name>
</gene>
<evidence type="ECO:0000256" key="2">
    <source>
        <dbReference type="SAM" id="MobiDB-lite"/>
    </source>
</evidence>
<dbReference type="EMBL" id="CP001654">
    <property type="protein sequence ID" value="ACS85674.1"/>
    <property type="molecule type" value="Genomic_DNA"/>
</dbReference>